<evidence type="ECO:0000256" key="5">
    <source>
        <dbReference type="ARBA" id="ARBA00004414"/>
    </source>
</evidence>
<dbReference type="Gene3D" id="3.40.50.300">
    <property type="entry name" value="P-loop containing nucleotide triphosphate hydrolases"/>
    <property type="match status" value="1"/>
</dbReference>
<dbReference type="InterPro" id="IPR003593">
    <property type="entry name" value="AAA+_ATPase"/>
</dbReference>
<gene>
    <name evidence="45" type="primary">abcb6a</name>
</gene>
<dbReference type="SUPFAM" id="SSF52540">
    <property type="entry name" value="P-loop containing nucleoside triphosphate hydrolases"/>
    <property type="match status" value="1"/>
</dbReference>
<evidence type="ECO:0000256" key="13">
    <source>
        <dbReference type="ARBA" id="ARBA00022475"/>
    </source>
</evidence>
<feature type="transmembrane region" description="Helical" evidence="42">
    <location>
        <begin position="365"/>
        <end position="388"/>
    </location>
</feature>
<dbReference type="EC" id="7.6.2.5" evidence="30"/>
<evidence type="ECO:0000256" key="39">
    <source>
        <dbReference type="ARBA" id="ARBA00048636"/>
    </source>
</evidence>
<proteinExistence type="inferred from homology"/>
<name>A0A8C5CA98_GADMO</name>
<dbReference type="CDD" id="cd18581">
    <property type="entry name" value="ABC_6TM_ABCB6"/>
    <property type="match status" value="1"/>
</dbReference>
<evidence type="ECO:0000256" key="36">
    <source>
        <dbReference type="ARBA" id="ARBA00048309"/>
    </source>
</evidence>
<feature type="transmembrane region" description="Helical" evidence="42">
    <location>
        <begin position="67"/>
        <end position="89"/>
    </location>
</feature>
<dbReference type="GO" id="GO:0005765">
    <property type="term" value="C:lysosomal membrane"/>
    <property type="evidence" value="ECO:0007669"/>
    <property type="project" value="UniProtKB-SubCell"/>
</dbReference>
<evidence type="ECO:0000256" key="40">
    <source>
        <dbReference type="ARBA" id="ARBA00049398"/>
    </source>
</evidence>
<evidence type="ECO:0000256" key="16">
    <source>
        <dbReference type="ARBA" id="ARBA00022741"/>
    </source>
</evidence>
<comment type="subcellular location">
    <subcellularLocation>
        <location evidence="8">Cell membrane</location>
        <topology evidence="8">Multi-pass membrane protein</topology>
    </subcellularLocation>
    <subcellularLocation>
        <location evidence="1">Early endosome membrane</location>
    </subcellularLocation>
    <subcellularLocation>
        <location evidence="6">Endoplasmic reticulum membrane</location>
        <topology evidence="6">Multi-pass membrane protein</topology>
    </subcellularLocation>
    <subcellularLocation>
        <location evidence="3">Endosome membrane</location>
        <topology evidence="3">Multi-pass membrane protein</topology>
    </subcellularLocation>
    <subcellularLocation>
        <location evidence="2">Endosome</location>
        <location evidence="2">Multivesicular body membrane</location>
    </subcellularLocation>
    <subcellularLocation>
        <location evidence="9">Golgi apparatus membrane</location>
        <topology evidence="9">Multi-pass membrane protein</topology>
    </subcellularLocation>
    <subcellularLocation>
        <location evidence="5">Late endosome membrane</location>
    </subcellularLocation>
    <subcellularLocation>
        <location evidence="10">Lysosome membrane</location>
    </subcellularLocation>
    <subcellularLocation>
        <location evidence="28">Melanosome membrane</location>
    </subcellularLocation>
    <subcellularLocation>
        <location evidence="4">Mitochondrion outer membrane</location>
        <topology evidence="4">Multi-pass membrane protein</topology>
    </subcellularLocation>
    <subcellularLocation>
        <location evidence="7">Secreted</location>
        <location evidence="7">Extracellular exosome</location>
    </subcellularLocation>
</comment>
<dbReference type="AlphaFoldDB" id="A0A8C5CA98"/>
<feature type="transmembrane region" description="Helical" evidence="42">
    <location>
        <begin position="141"/>
        <end position="164"/>
    </location>
</feature>
<dbReference type="InterPro" id="IPR036640">
    <property type="entry name" value="ABC1_TM_sf"/>
</dbReference>
<keyword evidence="15 42" id="KW-0812">Transmembrane</keyword>
<comment type="catalytic activity">
    <reaction evidence="36">
        <text>protoporphyrin IX(in) + ATP + H2O = protoporphyrin IX(out) + ADP + phosphate + H(+)</text>
        <dbReference type="Rhea" id="RHEA:61336"/>
        <dbReference type="ChEBI" id="CHEBI:15377"/>
        <dbReference type="ChEBI" id="CHEBI:15378"/>
        <dbReference type="ChEBI" id="CHEBI:30616"/>
        <dbReference type="ChEBI" id="CHEBI:43474"/>
        <dbReference type="ChEBI" id="CHEBI:57306"/>
        <dbReference type="ChEBI" id="CHEBI:456216"/>
    </reaction>
    <physiologicalReaction direction="left-to-right" evidence="36">
        <dbReference type="Rhea" id="RHEA:61337"/>
    </physiologicalReaction>
</comment>
<dbReference type="InterPro" id="IPR027417">
    <property type="entry name" value="P-loop_NTPase"/>
</dbReference>
<keyword evidence="21" id="KW-1278">Translocase</keyword>
<comment type="catalytic activity">
    <reaction evidence="40">
        <text>coproporphyrin I(in) + ATP + H2O = coproporphyrin I(out) + ADP + phosphate + H(+)</text>
        <dbReference type="Rhea" id="RHEA:66768"/>
        <dbReference type="ChEBI" id="CHEBI:15377"/>
        <dbReference type="ChEBI" id="CHEBI:15378"/>
        <dbReference type="ChEBI" id="CHEBI:30616"/>
        <dbReference type="ChEBI" id="CHEBI:43474"/>
        <dbReference type="ChEBI" id="CHEBI:167478"/>
        <dbReference type="ChEBI" id="CHEBI:456216"/>
    </reaction>
    <physiologicalReaction direction="left-to-right" evidence="40">
        <dbReference type="Rhea" id="RHEA:66769"/>
    </physiologicalReaction>
</comment>
<keyword evidence="19" id="KW-0256">Endoplasmic reticulum</keyword>
<evidence type="ECO:0000259" key="44">
    <source>
        <dbReference type="PROSITE" id="PS50929"/>
    </source>
</evidence>
<dbReference type="PROSITE" id="PS50893">
    <property type="entry name" value="ABC_TRANSPORTER_2"/>
    <property type="match status" value="1"/>
</dbReference>
<dbReference type="GeneTree" id="ENSGT00940000156160"/>
<evidence type="ECO:0000256" key="6">
    <source>
        <dbReference type="ARBA" id="ARBA00004477"/>
    </source>
</evidence>
<accession>A0A8C5CA98</accession>
<evidence type="ECO:0000313" key="45">
    <source>
        <dbReference type="Ensembl" id="ENSGMOP00000058018.1"/>
    </source>
</evidence>
<evidence type="ECO:0000256" key="34">
    <source>
        <dbReference type="ARBA" id="ARBA00047753"/>
    </source>
</evidence>
<evidence type="ECO:0000259" key="43">
    <source>
        <dbReference type="PROSITE" id="PS50893"/>
    </source>
</evidence>
<keyword evidence="14" id="KW-0964">Secreted</keyword>
<comment type="catalytic activity">
    <reaction evidence="35">
        <text>uroporphyrin I(in) + ATP + H2O = uroporphyrin I(out) + ADP + phosphate + H(+)</text>
        <dbReference type="Rhea" id="RHEA:66772"/>
        <dbReference type="ChEBI" id="CHEBI:15377"/>
        <dbReference type="ChEBI" id="CHEBI:15378"/>
        <dbReference type="ChEBI" id="CHEBI:30616"/>
        <dbReference type="ChEBI" id="CHEBI:43474"/>
        <dbReference type="ChEBI" id="CHEBI:167480"/>
        <dbReference type="ChEBI" id="CHEBI:456216"/>
    </reaction>
    <physiologicalReaction direction="left-to-right" evidence="35">
        <dbReference type="Rhea" id="RHEA:66773"/>
    </physiologicalReaction>
</comment>
<evidence type="ECO:0000256" key="32">
    <source>
        <dbReference type="ARBA" id="ARBA00031413"/>
    </source>
</evidence>
<comment type="catalytic activity">
    <reaction evidence="33">
        <text>heme b(in) + ATP + H2O = heme b(out) + ADP + phosphate + H(+)</text>
        <dbReference type="Rhea" id="RHEA:19261"/>
        <dbReference type="ChEBI" id="CHEBI:15377"/>
        <dbReference type="ChEBI" id="CHEBI:15378"/>
        <dbReference type="ChEBI" id="CHEBI:30616"/>
        <dbReference type="ChEBI" id="CHEBI:43474"/>
        <dbReference type="ChEBI" id="CHEBI:60344"/>
        <dbReference type="ChEBI" id="CHEBI:456216"/>
        <dbReference type="EC" id="7.6.2.5"/>
    </reaction>
    <physiologicalReaction direction="left-to-right" evidence="33">
        <dbReference type="Rhea" id="RHEA:19262"/>
    </physiologicalReaction>
</comment>
<protein>
    <recommendedName>
        <fullName evidence="31">ATP-binding cassette sub-family B member 6</fullName>
        <ecNumber evidence="30">7.6.2.5</ecNumber>
    </recommendedName>
    <alternativeName>
        <fullName evidence="32">ABC-type heme transporter ABCB6</fullName>
    </alternativeName>
</protein>
<dbReference type="GO" id="GO:0000139">
    <property type="term" value="C:Golgi membrane"/>
    <property type="evidence" value="ECO:0007669"/>
    <property type="project" value="UniProtKB-SubCell"/>
</dbReference>
<keyword evidence="17" id="KW-0967">Endosome</keyword>
<evidence type="ECO:0000256" key="24">
    <source>
        <dbReference type="ARBA" id="ARBA00023128"/>
    </source>
</evidence>
<comment type="catalytic activity">
    <reaction evidence="34">
        <text>coproporphyrinogen III(in) + ATP + H2O = coproporphyrinogen III(out) + ADP + phosphate + H(+)</text>
        <dbReference type="Rhea" id="RHEA:66680"/>
        <dbReference type="ChEBI" id="CHEBI:15377"/>
        <dbReference type="ChEBI" id="CHEBI:15378"/>
        <dbReference type="ChEBI" id="CHEBI:30616"/>
        <dbReference type="ChEBI" id="CHEBI:43474"/>
        <dbReference type="ChEBI" id="CHEBI:57309"/>
        <dbReference type="ChEBI" id="CHEBI:456216"/>
    </reaction>
    <physiologicalReaction direction="left-to-right" evidence="34">
        <dbReference type="Rhea" id="RHEA:66681"/>
    </physiologicalReaction>
</comment>
<dbReference type="InterPro" id="IPR017871">
    <property type="entry name" value="ABC_transporter-like_CS"/>
</dbReference>
<evidence type="ECO:0000256" key="33">
    <source>
        <dbReference type="ARBA" id="ARBA00047649"/>
    </source>
</evidence>
<dbReference type="GO" id="GO:0032585">
    <property type="term" value="C:multivesicular body membrane"/>
    <property type="evidence" value="ECO:0007669"/>
    <property type="project" value="UniProtKB-SubCell"/>
</dbReference>
<dbReference type="PANTHER" id="PTHR24221">
    <property type="entry name" value="ATP-BINDING CASSETTE SUB-FAMILY B"/>
    <property type="match status" value="1"/>
</dbReference>
<comment type="catalytic activity">
    <reaction evidence="37">
        <text>pheophorbide a(in) + ATP + H2O = pheophorbide a(out) + ADP + phosphate + H(+)</text>
        <dbReference type="Rhea" id="RHEA:61360"/>
        <dbReference type="ChEBI" id="CHEBI:15377"/>
        <dbReference type="ChEBI" id="CHEBI:15378"/>
        <dbReference type="ChEBI" id="CHEBI:30616"/>
        <dbReference type="ChEBI" id="CHEBI:43474"/>
        <dbReference type="ChEBI" id="CHEBI:58687"/>
        <dbReference type="ChEBI" id="CHEBI:456216"/>
    </reaction>
    <physiologicalReaction direction="left-to-right" evidence="37">
        <dbReference type="Rhea" id="RHEA:61361"/>
    </physiologicalReaction>
</comment>
<dbReference type="SMART" id="SM00382">
    <property type="entry name" value="AAA"/>
    <property type="match status" value="1"/>
</dbReference>
<keyword evidence="16" id="KW-0547">Nucleotide-binding</keyword>
<comment type="similarity">
    <text evidence="29">Belongs to the ABC transporter superfamily. ABCB family. Heavy Metal importer (TC 3.A.1.210) subfamily.</text>
</comment>
<dbReference type="GO" id="GO:0005741">
    <property type="term" value="C:mitochondrial outer membrane"/>
    <property type="evidence" value="ECO:0007669"/>
    <property type="project" value="UniProtKB-SubCell"/>
</dbReference>
<evidence type="ECO:0000256" key="37">
    <source>
        <dbReference type="ARBA" id="ARBA00048455"/>
    </source>
</evidence>
<keyword evidence="26" id="KW-1015">Disulfide bond</keyword>
<keyword evidence="18" id="KW-1000">Mitochondrion outer membrane</keyword>
<evidence type="ECO:0000256" key="17">
    <source>
        <dbReference type="ARBA" id="ARBA00022753"/>
    </source>
</evidence>
<keyword evidence="22 42" id="KW-1133">Transmembrane helix</keyword>
<dbReference type="PROSITE" id="PS50929">
    <property type="entry name" value="ABC_TM1F"/>
    <property type="match status" value="1"/>
</dbReference>
<dbReference type="InterPro" id="IPR032410">
    <property type="entry name" value="ABCB6_N"/>
</dbReference>
<evidence type="ECO:0000256" key="31">
    <source>
        <dbReference type="ARBA" id="ARBA00024439"/>
    </source>
</evidence>
<comment type="subunit">
    <text evidence="11">Homodimer.</text>
</comment>
<dbReference type="SUPFAM" id="SSF90123">
    <property type="entry name" value="ABC transporter transmembrane region"/>
    <property type="match status" value="1"/>
</dbReference>
<reference evidence="45" key="1">
    <citation type="submission" date="2025-08" db="UniProtKB">
        <authorList>
            <consortium name="Ensembl"/>
        </authorList>
    </citation>
    <scope>IDENTIFICATION</scope>
</reference>
<keyword evidence="12" id="KW-0813">Transport</keyword>
<feature type="domain" description="ABC transporter" evidence="43">
    <location>
        <begin position="571"/>
        <end position="804"/>
    </location>
</feature>
<dbReference type="GO" id="GO:0033162">
    <property type="term" value="C:melanosome membrane"/>
    <property type="evidence" value="ECO:0007669"/>
    <property type="project" value="UniProtKB-SubCell"/>
</dbReference>
<evidence type="ECO:0000256" key="30">
    <source>
        <dbReference type="ARBA" id="ARBA00024385"/>
    </source>
</evidence>
<evidence type="ECO:0000256" key="7">
    <source>
        <dbReference type="ARBA" id="ARBA00004550"/>
    </source>
</evidence>
<dbReference type="GO" id="GO:0005886">
    <property type="term" value="C:plasma membrane"/>
    <property type="evidence" value="ECO:0007669"/>
    <property type="project" value="UniProtKB-SubCell"/>
</dbReference>
<dbReference type="Pfam" id="PF00664">
    <property type="entry name" value="ABC_membrane"/>
    <property type="match status" value="1"/>
</dbReference>
<dbReference type="PANTHER" id="PTHR24221:SF654">
    <property type="entry name" value="ATP-BINDING CASSETTE SUB-FAMILY B MEMBER 6"/>
    <property type="match status" value="1"/>
</dbReference>
<evidence type="ECO:0000256" key="25">
    <source>
        <dbReference type="ARBA" id="ARBA00023136"/>
    </source>
</evidence>
<evidence type="ECO:0000256" key="4">
    <source>
        <dbReference type="ARBA" id="ARBA00004374"/>
    </source>
</evidence>
<reference evidence="45" key="2">
    <citation type="submission" date="2025-09" db="UniProtKB">
        <authorList>
            <consortium name="Ensembl"/>
        </authorList>
    </citation>
    <scope>IDENTIFICATION</scope>
</reference>
<evidence type="ECO:0000256" key="10">
    <source>
        <dbReference type="ARBA" id="ARBA00004656"/>
    </source>
</evidence>
<dbReference type="Proteomes" id="UP000694546">
    <property type="component" value="Chromosome 4"/>
</dbReference>
<evidence type="ECO:0000256" key="3">
    <source>
        <dbReference type="ARBA" id="ARBA00004337"/>
    </source>
</evidence>
<dbReference type="PROSITE" id="PS00211">
    <property type="entry name" value="ABC_TRANSPORTER_1"/>
    <property type="match status" value="1"/>
</dbReference>
<feature type="domain" description="ABC transmembrane type-1" evidence="44">
    <location>
        <begin position="248"/>
        <end position="537"/>
    </location>
</feature>
<dbReference type="Gene3D" id="1.20.1560.10">
    <property type="entry name" value="ABC transporter type 1, transmembrane domain"/>
    <property type="match status" value="1"/>
</dbReference>
<feature type="transmembrane region" description="Helical" evidence="42">
    <location>
        <begin position="394"/>
        <end position="414"/>
    </location>
</feature>
<feature type="transmembrane region" description="Helical" evidence="42">
    <location>
        <begin position="511"/>
        <end position="532"/>
    </location>
</feature>
<evidence type="ECO:0000256" key="2">
    <source>
        <dbReference type="ARBA" id="ARBA00004333"/>
    </source>
</evidence>
<evidence type="ECO:0000256" key="22">
    <source>
        <dbReference type="ARBA" id="ARBA00022989"/>
    </source>
</evidence>
<evidence type="ECO:0000256" key="1">
    <source>
        <dbReference type="ARBA" id="ARBA00004146"/>
    </source>
</evidence>
<evidence type="ECO:0000256" key="9">
    <source>
        <dbReference type="ARBA" id="ARBA00004653"/>
    </source>
</evidence>
<evidence type="ECO:0000256" key="11">
    <source>
        <dbReference type="ARBA" id="ARBA00011738"/>
    </source>
</evidence>
<feature type="compositionally biased region" description="Basic and acidic residues" evidence="41">
    <location>
        <begin position="794"/>
        <end position="803"/>
    </location>
</feature>
<dbReference type="InterPro" id="IPR011527">
    <property type="entry name" value="ABC1_TM_dom"/>
</dbReference>
<keyword evidence="13" id="KW-1003">Cell membrane</keyword>
<keyword evidence="27" id="KW-0458">Lysosome</keyword>
<dbReference type="Pfam" id="PF00005">
    <property type="entry name" value="ABC_tran"/>
    <property type="match status" value="1"/>
</dbReference>
<feature type="transmembrane region" description="Helical" evidence="42">
    <location>
        <begin position="485"/>
        <end position="505"/>
    </location>
</feature>
<evidence type="ECO:0000256" key="19">
    <source>
        <dbReference type="ARBA" id="ARBA00022824"/>
    </source>
</evidence>
<dbReference type="GO" id="GO:0005789">
    <property type="term" value="C:endoplasmic reticulum membrane"/>
    <property type="evidence" value="ECO:0007669"/>
    <property type="project" value="UniProtKB-SubCell"/>
</dbReference>
<evidence type="ECO:0000256" key="20">
    <source>
        <dbReference type="ARBA" id="ARBA00022840"/>
    </source>
</evidence>
<evidence type="ECO:0000256" key="15">
    <source>
        <dbReference type="ARBA" id="ARBA00022692"/>
    </source>
</evidence>
<evidence type="ECO:0000313" key="46">
    <source>
        <dbReference type="Proteomes" id="UP000694546"/>
    </source>
</evidence>
<feature type="transmembrane region" description="Helical" evidence="42">
    <location>
        <begin position="27"/>
        <end position="46"/>
    </location>
</feature>
<dbReference type="GO" id="GO:0031901">
    <property type="term" value="C:early endosome membrane"/>
    <property type="evidence" value="ECO:0007669"/>
    <property type="project" value="UniProtKB-SubCell"/>
</dbReference>
<keyword evidence="24" id="KW-0496">Mitochondrion</keyword>
<keyword evidence="20" id="KW-0067">ATP-binding</keyword>
<evidence type="ECO:0000256" key="12">
    <source>
        <dbReference type="ARBA" id="ARBA00022448"/>
    </source>
</evidence>
<evidence type="ECO:0000256" key="23">
    <source>
        <dbReference type="ARBA" id="ARBA00023034"/>
    </source>
</evidence>
<evidence type="ECO:0000256" key="27">
    <source>
        <dbReference type="ARBA" id="ARBA00023228"/>
    </source>
</evidence>
<comment type="catalytic activity">
    <reaction evidence="39">
        <text>coproporphyrin III(in) + ATP + H2O = coproporphyrin III(out) + ADP + phosphate + H(+)</text>
        <dbReference type="Rhea" id="RHEA:66664"/>
        <dbReference type="ChEBI" id="CHEBI:15377"/>
        <dbReference type="ChEBI" id="CHEBI:15378"/>
        <dbReference type="ChEBI" id="CHEBI:30616"/>
        <dbReference type="ChEBI" id="CHEBI:43474"/>
        <dbReference type="ChEBI" id="CHEBI:131725"/>
        <dbReference type="ChEBI" id="CHEBI:456216"/>
    </reaction>
    <physiologicalReaction direction="left-to-right" evidence="39">
        <dbReference type="Rhea" id="RHEA:66665"/>
    </physiologicalReaction>
</comment>
<dbReference type="InterPro" id="IPR039421">
    <property type="entry name" value="Type_1_exporter"/>
</dbReference>
<feature type="region of interest" description="Disordered" evidence="41">
    <location>
        <begin position="781"/>
        <end position="818"/>
    </location>
</feature>
<dbReference type="GO" id="GO:0020037">
    <property type="term" value="F:heme binding"/>
    <property type="evidence" value="ECO:0007669"/>
    <property type="project" value="TreeGrafter"/>
</dbReference>
<evidence type="ECO:0000256" key="14">
    <source>
        <dbReference type="ARBA" id="ARBA00022525"/>
    </source>
</evidence>
<evidence type="ECO:0000256" key="38">
    <source>
        <dbReference type="ARBA" id="ARBA00048510"/>
    </source>
</evidence>
<organism evidence="45 46">
    <name type="scientific">Gadus morhua</name>
    <name type="common">Atlantic cod</name>
    <dbReference type="NCBI Taxonomy" id="8049"/>
    <lineage>
        <taxon>Eukaryota</taxon>
        <taxon>Metazoa</taxon>
        <taxon>Chordata</taxon>
        <taxon>Craniata</taxon>
        <taxon>Vertebrata</taxon>
        <taxon>Euteleostomi</taxon>
        <taxon>Actinopterygii</taxon>
        <taxon>Neopterygii</taxon>
        <taxon>Teleostei</taxon>
        <taxon>Neoteleostei</taxon>
        <taxon>Acanthomorphata</taxon>
        <taxon>Zeiogadaria</taxon>
        <taxon>Gadariae</taxon>
        <taxon>Gadiformes</taxon>
        <taxon>Gadoidei</taxon>
        <taxon>Gadidae</taxon>
        <taxon>Gadus</taxon>
    </lineage>
</organism>
<evidence type="ECO:0000256" key="41">
    <source>
        <dbReference type="SAM" id="MobiDB-lite"/>
    </source>
</evidence>
<evidence type="ECO:0000256" key="18">
    <source>
        <dbReference type="ARBA" id="ARBA00022787"/>
    </source>
</evidence>
<keyword evidence="23" id="KW-0333">Golgi apparatus</keyword>
<feature type="transmembrane region" description="Helical" evidence="42">
    <location>
        <begin position="101"/>
        <end position="120"/>
    </location>
</feature>
<dbReference type="GO" id="GO:0015439">
    <property type="term" value="F:ABC-type heme transporter activity"/>
    <property type="evidence" value="ECO:0007669"/>
    <property type="project" value="UniProtKB-EC"/>
</dbReference>
<evidence type="ECO:0000256" key="21">
    <source>
        <dbReference type="ARBA" id="ARBA00022967"/>
    </source>
</evidence>
<dbReference type="GO" id="GO:0005576">
    <property type="term" value="C:extracellular region"/>
    <property type="evidence" value="ECO:0007669"/>
    <property type="project" value="UniProtKB-SubCell"/>
</dbReference>
<keyword evidence="46" id="KW-1185">Reference proteome</keyword>
<evidence type="ECO:0000256" key="28">
    <source>
        <dbReference type="ARBA" id="ARBA00024320"/>
    </source>
</evidence>
<sequence>MSVLRSYCESNSSISQTWVDRGISPCFYFTLLPSVLLTVTFFLGTLHCVFYRRYGTAMEPKFIPRSCLYALQQALSIVLMIQFLGGAIWRASRGDAELPGYVVLYGVLSTLGWGYALALLRVERRRALLMDRTRGHSAVLLLLWALAFCAENLAFVSWYSPHWWWGLDTQRDQVEFALWLIRYLATGSLFFLGLRAPGLPRRPYMLLINEEEHDVESRSTWQGFRTKVRLLLPYMWPRGSVLLQGLVLLCLSLLGVERAINVFVPIYYKNIVNELSDGSSWRKLATTVCVYVMLKFLQGGGAGASGFVSNLRSFLWIRVQQYTNRVVQVKLFGHLHSLSLRWHLGRKTGDVLRSIDRGTSSINSLLSYIVFSIAPTMADIVIAIIYFVTNFNAWFGLIVFVCMTLYLTLTIIITEWRTKYRRDMNLQDNAAKTKAVDSLLNFETVKYYNAESYEVNRFEEAILRYQGSEWDSQASLALLNQTQNLIIGLGLLAGSLLCAYFFSFVLQVGDFVLFGTYIIQLYTPLNWFGTYYRMIQNSFIDMESMFKLFEEEEEVKDCLGAGDLEFKQGKVEFQNVYFSYINGQEILKDVSFTVNPGQTLALVGKSGSGKSTIIRLMFRFYDVQGGNVLIDGQDIAKVKLTSLRSHIGVVPQDTVLFNSNIRDNIRYGRISASDAEVEEAAIAADIHDKIMGFAEGYDSQVGERGLKLSGGEKQRVAIARTILKAPQIVLLDEVRAPRADLKCIIIRAVNDRLNFSFVLCHFSRGRHEELLDKGGLYAEMWQRQQQAQDSDSDTEAKDRKSEKLQPPSTSSGHHHGPH</sequence>
<feature type="transmembrane region" description="Helical" evidence="42">
    <location>
        <begin position="176"/>
        <end position="194"/>
    </location>
</feature>
<evidence type="ECO:0000256" key="26">
    <source>
        <dbReference type="ARBA" id="ARBA00023157"/>
    </source>
</evidence>
<dbReference type="Pfam" id="PF16185">
    <property type="entry name" value="MTABC_N"/>
    <property type="match status" value="1"/>
</dbReference>
<evidence type="ECO:0000256" key="42">
    <source>
        <dbReference type="SAM" id="Phobius"/>
    </source>
</evidence>
<dbReference type="Ensembl" id="ENSGMOT00000038908.1">
    <property type="protein sequence ID" value="ENSGMOP00000058018.1"/>
    <property type="gene ID" value="ENSGMOG00000004283.2"/>
</dbReference>
<dbReference type="InterPro" id="IPR003439">
    <property type="entry name" value="ABC_transporter-like_ATP-bd"/>
</dbReference>
<comment type="catalytic activity">
    <reaction evidence="38">
        <text>uroporphyrin III(in) + ATP + H2O = uroporphyrin III(out) + ADP + phosphate + H(+)</text>
        <dbReference type="Rhea" id="RHEA:66776"/>
        <dbReference type="ChEBI" id="CHEBI:15377"/>
        <dbReference type="ChEBI" id="CHEBI:15378"/>
        <dbReference type="ChEBI" id="CHEBI:30616"/>
        <dbReference type="ChEBI" id="CHEBI:43474"/>
        <dbReference type="ChEBI" id="CHEBI:167479"/>
        <dbReference type="ChEBI" id="CHEBI:456216"/>
    </reaction>
    <physiologicalReaction direction="left-to-right" evidence="38">
        <dbReference type="Rhea" id="RHEA:66777"/>
    </physiologicalReaction>
</comment>
<dbReference type="GO" id="GO:0016887">
    <property type="term" value="F:ATP hydrolysis activity"/>
    <property type="evidence" value="ECO:0007669"/>
    <property type="project" value="InterPro"/>
</dbReference>
<dbReference type="GO" id="GO:0005524">
    <property type="term" value="F:ATP binding"/>
    <property type="evidence" value="ECO:0007669"/>
    <property type="project" value="UniProtKB-KW"/>
</dbReference>
<evidence type="ECO:0000256" key="35">
    <source>
        <dbReference type="ARBA" id="ARBA00047789"/>
    </source>
</evidence>
<evidence type="ECO:0000256" key="29">
    <source>
        <dbReference type="ARBA" id="ARBA00024363"/>
    </source>
</evidence>
<keyword evidence="25 42" id="KW-0472">Membrane</keyword>
<evidence type="ECO:0000256" key="8">
    <source>
        <dbReference type="ARBA" id="ARBA00004651"/>
    </source>
</evidence>